<evidence type="ECO:0000256" key="4">
    <source>
        <dbReference type="ARBA" id="ARBA00022496"/>
    </source>
</evidence>
<evidence type="ECO:0000256" key="5">
    <source>
        <dbReference type="ARBA" id="ARBA00022729"/>
    </source>
</evidence>
<name>A0A0B1Q2T9_9HYPH</name>
<comment type="caution">
    <text evidence="7">The sequence shown here is derived from an EMBL/GenBank/DDBJ whole genome shotgun (WGS) entry which is preliminary data.</text>
</comment>
<dbReference type="PANTHER" id="PTHR30532:SF1">
    <property type="entry name" value="IRON(3+)-HYDROXAMATE-BINDING PROTEIN FHUD"/>
    <property type="match status" value="1"/>
</dbReference>
<keyword evidence="4" id="KW-0410">Iron transport</keyword>
<dbReference type="GO" id="GO:1901678">
    <property type="term" value="P:iron coordination entity transport"/>
    <property type="evidence" value="ECO:0007669"/>
    <property type="project" value="UniProtKB-ARBA"/>
</dbReference>
<comment type="subcellular location">
    <subcellularLocation>
        <location evidence="1">Cell envelope</location>
    </subcellularLocation>
</comment>
<feature type="domain" description="Fe/B12 periplasmic-binding" evidence="6">
    <location>
        <begin position="31"/>
        <end position="291"/>
    </location>
</feature>
<evidence type="ECO:0000259" key="6">
    <source>
        <dbReference type="PROSITE" id="PS50983"/>
    </source>
</evidence>
<dbReference type="InterPro" id="IPR002491">
    <property type="entry name" value="ABC_transptr_periplasmic_BD"/>
</dbReference>
<reference evidence="7 8" key="1">
    <citation type="submission" date="2014-09" db="EMBL/GenBank/DDBJ databases">
        <title>Isolation and characterization of Aurantimonas altamirensis ON-56566 from clinical sample following a dog bite.</title>
        <authorList>
            <person name="Eshaghi A."/>
            <person name="Li A."/>
            <person name="Shahinas D."/>
            <person name="Bahn P."/>
            <person name="Kus J.V."/>
            <person name="Patel S.N."/>
        </authorList>
    </citation>
    <scope>NUCLEOTIDE SEQUENCE [LARGE SCALE GENOMIC DNA]</scope>
    <source>
        <strain evidence="7 8">ON-56566</strain>
    </source>
</reference>
<dbReference type="InterPro" id="IPR051313">
    <property type="entry name" value="Bact_iron-sidero_bind"/>
</dbReference>
<accession>A0A0B1Q2T9</accession>
<keyword evidence="5" id="KW-0732">Signal</keyword>
<protein>
    <recommendedName>
        <fullName evidence="6">Fe/B12 periplasmic-binding domain-containing protein</fullName>
    </recommendedName>
</protein>
<sequence length="293" mass="30512">MTAALDRRGFMAGLATLAVIPSGAAAAVPRRIAVLDWALLETILALGVTPVAAVELVLFRRLAVEPEVPQSVIDLGLRGSFNLELLSSIHPDLIYISPFNAWAEPQIARIAPTRSYPIFGGGQRPLDLVEAAMQGMGAELGREQAATAYIAGTRAAIAASRQNLAGLAQRPVYLVNLGDARHVRVFGPDSLFGSVMADIGFTNAFTGNTRYAASAPIGIEAMAERPDAIIVVVGPVPPDAAAALPHSALWKAIPAVAAGRAHILPPMNAFGGLPTARRFTRLFEAALSGSAGG</sequence>
<evidence type="ECO:0000256" key="3">
    <source>
        <dbReference type="ARBA" id="ARBA00022448"/>
    </source>
</evidence>
<keyword evidence="4" id="KW-0406">Ion transport</keyword>
<proteinExistence type="inferred from homology"/>
<dbReference type="Pfam" id="PF01497">
    <property type="entry name" value="Peripla_BP_2"/>
    <property type="match status" value="1"/>
</dbReference>
<dbReference type="PANTHER" id="PTHR30532">
    <property type="entry name" value="IRON III DICITRATE-BINDING PERIPLASMIC PROTEIN"/>
    <property type="match status" value="1"/>
</dbReference>
<keyword evidence="3" id="KW-0813">Transport</keyword>
<keyword evidence="4" id="KW-0408">Iron</keyword>
<dbReference type="EMBL" id="JRFJ01000007">
    <property type="protein sequence ID" value="KHJ53232.1"/>
    <property type="molecule type" value="Genomic_DNA"/>
</dbReference>
<evidence type="ECO:0000256" key="1">
    <source>
        <dbReference type="ARBA" id="ARBA00004196"/>
    </source>
</evidence>
<dbReference type="InterPro" id="IPR006311">
    <property type="entry name" value="TAT_signal"/>
</dbReference>
<dbReference type="PROSITE" id="PS50983">
    <property type="entry name" value="FE_B12_PBP"/>
    <property type="match status" value="1"/>
</dbReference>
<dbReference type="GO" id="GO:0030288">
    <property type="term" value="C:outer membrane-bounded periplasmic space"/>
    <property type="evidence" value="ECO:0007669"/>
    <property type="project" value="TreeGrafter"/>
</dbReference>
<dbReference type="SUPFAM" id="SSF53807">
    <property type="entry name" value="Helical backbone' metal receptor"/>
    <property type="match status" value="1"/>
</dbReference>
<organism evidence="7 8">
    <name type="scientific">Aureimonas altamirensis</name>
    <dbReference type="NCBI Taxonomy" id="370622"/>
    <lineage>
        <taxon>Bacteria</taxon>
        <taxon>Pseudomonadati</taxon>
        <taxon>Pseudomonadota</taxon>
        <taxon>Alphaproteobacteria</taxon>
        <taxon>Hyphomicrobiales</taxon>
        <taxon>Aurantimonadaceae</taxon>
        <taxon>Aureimonas</taxon>
    </lineage>
</organism>
<gene>
    <name evidence="7" type="ORF">LA66_19695</name>
</gene>
<evidence type="ECO:0000256" key="2">
    <source>
        <dbReference type="ARBA" id="ARBA00008814"/>
    </source>
</evidence>
<dbReference type="PROSITE" id="PS51318">
    <property type="entry name" value="TAT"/>
    <property type="match status" value="1"/>
</dbReference>
<evidence type="ECO:0000313" key="8">
    <source>
        <dbReference type="Proteomes" id="UP000030826"/>
    </source>
</evidence>
<evidence type="ECO:0000313" key="7">
    <source>
        <dbReference type="EMBL" id="KHJ53232.1"/>
    </source>
</evidence>
<dbReference type="PRINTS" id="PR01715">
    <property type="entry name" value="FERRIBNDNGPP"/>
</dbReference>
<dbReference type="CDD" id="cd01146">
    <property type="entry name" value="FhuD"/>
    <property type="match status" value="1"/>
</dbReference>
<dbReference type="Proteomes" id="UP000030826">
    <property type="component" value="Unassembled WGS sequence"/>
</dbReference>
<dbReference type="RefSeq" id="WP_039195859.1">
    <property type="nucleotide sequence ID" value="NZ_JRFJ01000007.1"/>
</dbReference>
<comment type="similarity">
    <text evidence="2">Belongs to the bacterial solute-binding protein 8 family.</text>
</comment>
<dbReference type="STRING" id="370622.LA66_19695"/>
<dbReference type="Gene3D" id="3.40.50.1980">
    <property type="entry name" value="Nitrogenase molybdenum iron protein domain"/>
    <property type="match status" value="2"/>
</dbReference>
<dbReference type="AlphaFoldDB" id="A0A0B1Q2T9"/>